<accession>A0ABN0VWK4</accession>
<dbReference type="Gene3D" id="3.40.630.190">
    <property type="entry name" value="LCP protein"/>
    <property type="match status" value="1"/>
</dbReference>
<feature type="domain" description="Cell envelope-related transcriptional attenuator" evidence="6">
    <location>
        <begin position="96"/>
        <end position="243"/>
    </location>
</feature>
<proteinExistence type="inferred from homology"/>
<dbReference type="InterPro" id="IPR004474">
    <property type="entry name" value="LytR_CpsA_psr"/>
</dbReference>
<dbReference type="InterPro" id="IPR050922">
    <property type="entry name" value="LytR/CpsA/Psr_CW_biosynth"/>
</dbReference>
<evidence type="ECO:0000313" key="8">
    <source>
        <dbReference type="Proteomes" id="UP001500782"/>
    </source>
</evidence>
<sequence>MNENRHRIRVEQKKRRRKKVFYWVTIPLLVIVLGASAYMAYLYSVAKDSAEKSYDTDFQRDTSMREVEVDPKEDNVSVLFIGVDGSESRDYGDTTRSDALMLATFNKSEDTVKLVSIPRDSYVYIDEVGYYTRINHAHAYGGPSLTMQTVEELLEIPIDYYVRLDFYAFIDVVDALGGIEVEVPYEIWEKDAEDNNGAIHLQPGLQELSGEEALALARTRKLDNDMERGKRQQEILKAILKKSISVGAITKYPEIMKDISDNTKTNLRFDEMKSLISYGMDGSIDIETLQLAGSDSTINGAYYYQLDEAKLAELKATLQNHLEVNETSVAKNNGEDKEGTTP</sequence>
<dbReference type="Pfam" id="PF03816">
    <property type="entry name" value="LytR_cpsA_psr"/>
    <property type="match status" value="1"/>
</dbReference>
<feature type="transmembrane region" description="Helical" evidence="5">
    <location>
        <begin position="20"/>
        <end position="43"/>
    </location>
</feature>
<keyword evidence="5" id="KW-0472">Membrane</keyword>
<dbReference type="Proteomes" id="UP001500782">
    <property type="component" value="Unassembled WGS sequence"/>
</dbReference>
<dbReference type="PANTHER" id="PTHR33392">
    <property type="entry name" value="POLYISOPRENYL-TEICHOIC ACID--PEPTIDOGLYCAN TEICHOIC ACID TRANSFERASE TAGU"/>
    <property type="match status" value="1"/>
</dbReference>
<organism evidence="7 8">
    <name type="scientific">Bacillus carboniphilus</name>
    <dbReference type="NCBI Taxonomy" id="86663"/>
    <lineage>
        <taxon>Bacteria</taxon>
        <taxon>Bacillati</taxon>
        <taxon>Bacillota</taxon>
        <taxon>Bacilli</taxon>
        <taxon>Bacillales</taxon>
        <taxon>Bacillaceae</taxon>
        <taxon>Bacillus</taxon>
    </lineage>
</organism>
<evidence type="ECO:0000256" key="2">
    <source>
        <dbReference type="ARBA" id="ARBA00022692"/>
    </source>
</evidence>
<protein>
    <submittedName>
        <fullName evidence="7">LCP family protein</fullName>
    </submittedName>
</protein>
<evidence type="ECO:0000256" key="5">
    <source>
        <dbReference type="SAM" id="Phobius"/>
    </source>
</evidence>
<keyword evidence="3" id="KW-0735">Signal-anchor</keyword>
<keyword evidence="4 5" id="KW-1133">Transmembrane helix</keyword>
<dbReference type="RefSeq" id="WP_343796413.1">
    <property type="nucleotide sequence ID" value="NZ_BAAADJ010000005.1"/>
</dbReference>
<gene>
    <name evidence="7" type="ORF">GCM10008967_06980</name>
</gene>
<evidence type="ECO:0000256" key="3">
    <source>
        <dbReference type="ARBA" id="ARBA00022968"/>
    </source>
</evidence>
<comment type="caution">
    <text evidence="7">The sequence shown here is derived from an EMBL/GenBank/DDBJ whole genome shotgun (WGS) entry which is preliminary data.</text>
</comment>
<dbReference type="PANTHER" id="PTHR33392:SF3">
    <property type="entry name" value="POLYISOPRENYL-TEICHOIC ACID--PEPTIDOGLYCAN TEICHOIC ACID TRANSFERASE TAGT"/>
    <property type="match status" value="1"/>
</dbReference>
<name>A0ABN0VWK4_9BACI</name>
<dbReference type="NCBIfam" id="TIGR00350">
    <property type="entry name" value="lytR_cpsA_psr"/>
    <property type="match status" value="1"/>
</dbReference>
<evidence type="ECO:0000256" key="4">
    <source>
        <dbReference type="ARBA" id="ARBA00022989"/>
    </source>
</evidence>
<evidence type="ECO:0000313" key="7">
    <source>
        <dbReference type="EMBL" id="GAA0319035.1"/>
    </source>
</evidence>
<evidence type="ECO:0000256" key="1">
    <source>
        <dbReference type="ARBA" id="ARBA00006068"/>
    </source>
</evidence>
<reference evidence="7 8" key="1">
    <citation type="journal article" date="2019" name="Int. J. Syst. Evol. Microbiol.">
        <title>The Global Catalogue of Microorganisms (GCM) 10K type strain sequencing project: providing services to taxonomists for standard genome sequencing and annotation.</title>
        <authorList>
            <consortium name="The Broad Institute Genomics Platform"/>
            <consortium name="The Broad Institute Genome Sequencing Center for Infectious Disease"/>
            <person name="Wu L."/>
            <person name="Ma J."/>
        </authorList>
    </citation>
    <scope>NUCLEOTIDE SEQUENCE [LARGE SCALE GENOMIC DNA]</scope>
    <source>
        <strain evidence="7 8">JCM 9731</strain>
    </source>
</reference>
<evidence type="ECO:0000259" key="6">
    <source>
        <dbReference type="Pfam" id="PF03816"/>
    </source>
</evidence>
<keyword evidence="8" id="KW-1185">Reference proteome</keyword>
<comment type="similarity">
    <text evidence="1">Belongs to the LytR/CpsA/Psr (LCP) family.</text>
</comment>
<keyword evidence="2 5" id="KW-0812">Transmembrane</keyword>
<dbReference type="EMBL" id="BAAADJ010000005">
    <property type="protein sequence ID" value="GAA0319035.1"/>
    <property type="molecule type" value="Genomic_DNA"/>
</dbReference>